<dbReference type="InterPro" id="IPR050109">
    <property type="entry name" value="HTH-type_TetR-like_transc_reg"/>
</dbReference>
<keyword evidence="3 5" id="KW-0238">DNA-binding</keyword>
<keyword evidence="4" id="KW-0804">Transcription</keyword>
<dbReference type="Pfam" id="PF00440">
    <property type="entry name" value="TetR_N"/>
    <property type="match status" value="1"/>
</dbReference>
<dbReference type="InterPro" id="IPR001647">
    <property type="entry name" value="HTH_TetR"/>
</dbReference>
<protein>
    <submittedName>
        <fullName evidence="7">Transcriptional regulator, TetR family</fullName>
    </submittedName>
</protein>
<dbReference type="STRING" id="504798.SAMN05421871_107238"/>
<proteinExistence type="predicted"/>
<dbReference type="GO" id="GO:0003700">
    <property type="term" value="F:DNA-binding transcription factor activity"/>
    <property type="evidence" value="ECO:0007669"/>
    <property type="project" value="TreeGrafter"/>
</dbReference>
<dbReference type="Proteomes" id="UP000199651">
    <property type="component" value="Unassembled WGS sequence"/>
</dbReference>
<dbReference type="InterPro" id="IPR039538">
    <property type="entry name" value="BetI_C"/>
</dbReference>
<dbReference type="Pfam" id="PF13977">
    <property type="entry name" value="TetR_C_6"/>
    <property type="match status" value="1"/>
</dbReference>
<dbReference type="InterPro" id="IPR009057">
    <property type="entry name" value="Homeodomain-like_sf"/>
</dbReference>
<reference evidence="8" key="1">
    <citation type="submission" date="2016-10" db="EMBL/GenBank/DDBJ databases">
        <authorList>
            <person name="Varghese N."/>
            <person name="Submissions S."/>
        </authorList>
    </citation>
    <scope>NUCLEOTIDE SEQUENCE [LARGE SCALE GENOMIC DNA]</scope>
    <source>
        <strain evidence="8">IBRC-M 10655</strain>
    </source>
</reference>
<dbReference type="InterPro" id="IPR036271">
    <property type="entry name" value="Tet_transcr_reg_TetR-rel_C_sf"/>
</dbReference>
<evidence type="ECO:0000256" key="3">
    <source>
        <dbReference type="ARBA" id="ARBA00023125"/>
    </source>
</evidence>
<dbReference type="PRINTS" id="PR00455">
    <property type="entry name" value="HTHTETR"/>
</dbReference>
<evidence type="ECO:0000256" key="4">
    <source>
        <dbReference type="ARBA" id="ARBA00023163"/>
    </source>
</evidence>
<dbReference type="EMBL" id="FNJB01000012">
    <property type="protein sequence ID" value="SDP71495.1"/>
    <property type="molecule type" value="Genomic_DNA"/>
</dbReference>
<feature type="domain" description="HTH tetR-type" evidence="6">
    <location>
        <begin position="8"/>
        <end position="68"/>
    </location>
</feature>
<keyword evidence="8" id="KW-1185">Reference proteome</keyword>
<dbReference type="AlphaFoldDB" id="A0A1H0UZH9"/>
<evidence type="ECO:0000256" key="5">
    <source>
        <dbReference type="PROSITE-ProRule" id="PRU00335"/>
    </source>
</evidence>
<feature type="DNA-binding region" description="H-T-H motif" evidence="5">
    <location>
        <begin position="31"/>
        <end position="50"/>
    </location>
</feature>
<dbReference type="PANTHER" id="PTHR30055">
    <property type="entry name" value="HTH-TYPE TRANSCRIPTIONAL REGULATOR RUTR"/>
    <property type="match status" value="1"/>
</dbReference>
<evidence type="ECO:0000313" key="8">
    <source>
        <dbReference type="Proteomes" id="UP000199651"/>
    </source>
</evidence>
<accession>A0A1H0UZH9</accession>
<sequence>MVKSVDRIRRREDILGAAVRVFARKGFAASRVEDVAAEAGIAKGSVYLYFGSRDALLAGVFESYRARSDAVLATVGDGQALERLARLVGGVVDMLAAHRDHARVLLDVWASAPSLDMASVYRQYREAISELLRQARAEGELRPDVSEHHATLVVAAIEGCLLQWLADDRVPLTELAAPIIELTVEGIRA</sequence>
<keyword evidence="1" id="KW-0678">Repressor</keyword>
<dbReference type="Gene3D" id="1.10.357.10">
    <property type="entry name" value="Tetracycline Repressor, domain 2"/>
    <property type="match status" value="1"/>
</dbReference>
<dbReference type="PROSITE" id="PS50977">
    <property type="entry name" value="HTH_TETR_2"/>
    <property type="match status" value="1"/>
</dbReference>
<dbReference type="GO" id="GO:0000976">
    <property type="term" value="F:transcription cis-regulatory region binding"/>
    <property type="evidence" value="ECO:0007669"/>
    <property type="project" value="TreeGrafter"/>
</dbReference>
<evidence type="ECO:0000256" key="1">
    <source>
        <dbReference type="ARBA" id="ARBA00022491"/>
    </source>
</evidence>
<dbReference type="SUPFAM" id="SSF46689">
    <property type="entry name" value="Homeodomain-like"/>
    <property type="match status" value="1"/>
</dbReference>
<evidence type="ECO:0000256" key="2">
    <source>
        <dbReference type="ARBA" id="ARBA00023015"/>
    </source>
</evidence>
<evidence type="ECO:0000313" key="7">
    <source>
        <dbReference type="EMBL" id="SDP71495.1"/>
    </source>
</evidence>
<dbReference type="PANTHER" id="PTHR30055:SF234">
    <property type="entry name" value="HTH-TYPE TRANSCRIPTIONAL REGULATOR BETI"/>
    <property type="match status" value="1"/>
</dbReference>
<keyword evidence="2" id="KW-0805">Transcription regulation</keyword>
<name>A0A1H0UZH9_9PSEU</name>
<dbReference type="OrthoDB" id="3682047at2"/>
<organism evidence="7 8">
    <name type="scientific">Actinokineospora alba</name>
    <dbReference type="NCBI Taxonomy" id="504798"/>
    <lineage>
        <taxon>Bacteria</taxon>
        <taxon>Bacillati</taxon>
        <taxon>Actinomycetota</taxon>
        <taxon>Actinomycetes</taxon>
        <taxon>Pseudonocardiales</taxon>
        <taxon>Pseudonocardiaceae</taxon>
        <taxon>Actinokineospora</taxon>
    </lineage>
</organism>
<evidence type="ECO:0000259" key="6">
    <source>
        <dbReference type="PROSITE" id="PS50977"/>
    </source>
</evidence>
<dbReference type="SUPFAM" id="SSF48498">
    <property type="entry name" value="Tetracyclin repressor-like, C-terminal domain"/>
    <property type="match status" value="1"/>
</dbReference>
<gene>
    <name evidence="7" type="ORF">SAMN05192558_112166</name>
</gene>